<feature type="compositionally biased region" description="Polar residues" evidence="8">
    <location>
        <begin position="226"/>
        <end position="235"/>
    </location>
</feature>
<dbReference type="GO" id="GO:0003677">
    <property type="term" value="F:DNA binding"/>
    <property type="evidence" value="ECO:0007669"/>
    <property type="project" value="UniProtKB-KW"/>
</dbReference>
<keyword evidence="9" id="KW-0812">Transmembrane</keyword>
<keyword evidence="3" id="KW-0862">Zinc</keyword>
<dbReference type="GO" id="GO:0000981">
    <property type="term" value="F:DNA-binding transcription factor activity, RNA polymerase II-specific"/>
    <property type="evidence" value="ECO:0007669"/>
    <property type="project" value="InterPro"/>
</dbReference>
<dbReference type="Pfam" id="PF00172">
    <property type="entry name" value="Zn_clus"/>
    <property type="match status" value="1"/>
</dbReference>
<dbReference type="PROSITE" id="PS00463">
    <property type="entry name" value="ZN2_CY6_FUNGAL_1"/>
    <property type="match status" value="1"/>
</dbReference>
<accession>A0A0B7KHU3</accession>
<evidence type="ECO:0000256" key="1">
    <source>
        <dbReference type="ARBA" id="ARBA00004123"/>
    </source>
</evidence>
<feature type="region of interest" description="Disordered" evidence="8">
    <location>
        <begin position="217"/>
        <end position="250"/>
    </location>
</feature>
<dbReference type="InterPro" id="IPR007219">
    <property type="entry name" value="XnlR_reg_dom"/>
</dbReference>
<reference evidence="11" key="1">
    <citation type="submission" date="2015-01" db="EMBL/GenBank/DDBJ databases">
        <authorList>
            <person name="Durling Mikael"/>
        </authorList>
    </citation>
    <scope>NUCLEOTIDE SEQUENCE</scope>
</reference>
<dbReference type="PROSITE" id="PS50048">
    <property type="entry name" value="ZN2_CY6_FUNGAL_2"/>
    <property type="match status" value="1"/>
</dbReference>
<dbReference type="CDD" id="cd12148">
    <property type="entry name" value="fungal_TF_MHR"/>
    <property type="match status" value="1"/>
</dbReference>
<sequence length="727" mass="81134">MVDGGSHHHSVGRRHISKACMPCRESKIKCDGGRPVCGVCKAKSRKCNYDIGIDKRKISLRRAVELYSRRVTQLESCLRRVGIAVPDPPPEDSRMLRDLSQSWGADVIEKSDATAQNVNGQEALQVVGDCSIVSETAPMTGNQAQVPSDIESDQFPLILPGGGSEVQLGDYIPSASNQSPSFPHSWNMDADLVWYMSTLPSLSMDIDESLASGSLPTLFPDESSTERLSNLTSDPSAADEDGYDDSDEEDAAGVTHQFCDRLGTLLPAPSGEWRFYGATSNLHLVHGDLGYKPSGTNHTSNTPQMTFEHAGVGQVVDDKLISHLINLYFTWQNPSLRVVDREAFEAAREKRLTEQIENGFYSECLVNAICAVGAAFERVKHPELPTPLAGFFAKRAKSLLDFELDNPRLSTIQALAILSTHEGAETHDARGWLYSGMATRLAFDLGLHVDPTPYVSSGKMASEEARVRNVTFWGTFATDRMWGFYLGRPFHNTLENVTVRRPFEDTLWEPNALETAWTPYGTPAKDQETWPNAQEAVSGRWVALYEIMSELGYKMYCKTNVSNVELQALAEKTFNELVVWKSCLPSELVINMNHLETGLYLPHTLILHMQFAFCMMILHRPFVAKRYIQPYPRVGKGPEHARMMCIQSATDIAKLIGEYERRYSLRRANVLLVHMAFTAALILVYATVSEMNRHIHVAGHSALRKEDVASPLSSRLNRTEKGFRKER</sequence>
<keyword evidence="7" id="KW-0539">Nucleus</keyword>
<dbReference type="AlphaFoldDB" id="A0A0B7KHU3"/>
<organism evidence="11">
    <name type="scientific">Bionectria ochroleuca</name>
    <name type="common">Gliocladium roseum</name>
    <dbReference type="NCBI Taxonomy" id="29856"/>
    <lineage>
        <taxon>Eukaryota</taxon>
        <taxon>Fungi</taxon>
        <taxon>Dikarya</taxon>
        <taxon>Ascomycota</taxon>
        <taxon>Pezizomycotina</taxon>
        <taxon>Sordariomycetes</taxon>
        <taxon>Hypocreomycetidae</taxon>
        <taxon>Hypocreales</taxon>
        <taxon>Bionectriaceae</taxon>
        <taxon>Clonostachys</taxon>
    </lineage>
</organism>
<dbReference type="SUPFAM" id="SSF57701">
    <property type="entry name" value="Zn2/Cys6 DNA-binding domain"/>
    <property type="match status" value="1"/>
</dbReference>
<evidence type="ECO:0000313" key="11">
    <source>
        <dbReference type="EMBL" id="CEO57143.1"/>
    </source>
</evidence>
<gene>
    <name evidence="11" type="ORF">BN869_000013201_1</name>
</gene>
<dbReference type="InterPro" id="IPR051615">
    <property type="entry name" value="Transcr_Regulatory_Elem"/>
</dbReference>
<keyword evidence="5" id="KW-0238">DNA-binding</keyword>
<evidence type="ECO:0000256" key="4">
    <source>
        <dbReference type="ARBA" id="ARBA00023015"/>
    </source>
</evidence>
<protein>
    <recommendedName>
        <fullName evidence="10">Zn(2)-C6 fungal-type domain-containing protein</fullName>
    </recommendedName>
</protein>
<dbReference type="CDD" id="cd00067">
    <property type="entry name" value="GAL4"/>
    <property type="match status" value="1"/>
</dbReference>
<keyword evidence="4" id="KW-0805">Transcription regulation</keyword>
<evidence type="ECO:0000256" key="7">
    <source>
        <dbReference type="ARBA" id="ARBA00023242"/>
    </source>
</evidence>
<dbReference type="SMART" id="SM00906">
    <property type="entry name" value="Fungal_trans"/>
    <property type="match status" value="1"/>
</dbReference>
<dbReference type="PANTHER" id="PTHR31313">
    <property type="entry name" value="TY1 ENHANCER ACTIVATOR"/>
    <property type="match status" value="1"/>
</dbReference>
<keyword evidence="6" id="KW-0804">Transcription</keyword>
<keyword evidence="9" id="KW-0472">Membrane</keyword>
<dbReference type="Gene3D" id="4.10.240.10">
    <property type="entry name" value="Zn(2)-C6 fungal-type DNA-binding domain"/>
    <property type="match status" value="1"/>
</dbReference>
<dbReference type="InterPro" id="IPR036864">
    <property type="entry name" value="Zn2-C6_fun-type_DNA-bd_sf"/>
</dbReference>
<comment type="subcellular location">
    <subcellularLocation>
        <location evidence="1">Nucleus</location>
    </subcellularLocation>
</comment>
<evidence type="ECO:0000256" key="5">
    <source>
        <dbReference type="ARBA" id="ARBA00023125"/>
    </source>
</evidence>
<feature type="domain" description="Zn(2)-C6 fungal-type" evidence="10">
    <location>
        <begin position="19"/>
        <end position="49"/>
    </location>
</feature>
<evidence type="ECO:0000256" key="6">
    <source>
        <dbReference type="ARBA" id="ARBA00023163"/>
    </source>
</evidence>
<keyword evidence="9" id="KW-1133">Transmembrane helix</keyword>
<dbReference type="SMART" id="SM00066">
    <property type="entry name" value="GAL4"/>
    <property type="match status" value="1"/>
</dbReference>
<name>A0A0B7KHU3_BIOOC</name>
<feature type="compositionally biased region" description="Acidic residues" evidence="8">
    <location>
        <begin position="237"/>
        <end position="250"/>
    </location>
</feature>
<dbReference type="PANTHER" id="PTHR31313:SF77">
    <property type="entry name" value="ZN(II)2CYS6 TRANSCRIPTION FACTOR (EUROFUNG)"/>
    <property type="match status" value="1"/>
</dbReference>
<evidence type="ECO:0000259" key="10">
    <source>
        <dbReference type="PROSITE" id="PS50048"/>
    </source>
</evidence>
<evidence type="ECO:0000256" key="8">
    <source>
        <dbReference type="SAM" id="MobiDB-lite"/>
    </source>
</evidence>
<dbReference type="Pfam" id="PF04082">
    <property type="entry name" value="Fungal_trans"/>
    <property type="match status" value="1"/>
</dbReference>
<keyword evidence="2" id="KW-0479">Metal-binding</keyword>
<evidence type="ECO:0000256" key="9">
    <source>
        <dbReference type="SAM" id="Phobius"/>
    </source>
</evidence>
<dbReference type="EMBL" id="CDPU01000088">
    <property type="protein sequence ID" value="CEO57143.1"/>
    <property type="molecule type" value="Genomic_DNA"/>
</dbReference>
<dbReference type="GO" id="GO:0008270">
    <property type="term" value="F:zinc ion binding"/>
    <property type="evidence" value="ECO:0007669"/>
    <property type="project" value="InterPro"/>
</dbReference>
<proteinExistence type="predicted"/>
<dbReference type="GO" id="GO:0005634">
    <property type="term" value="C:nucleus"/>
    <property type="evidence" value="ECO:0007669"/>
    <property type="project" value="UniProtKB-SubCell"/>
</dbReference>
<dbReference type="GO" id="GO:0006351">
    <property type="term" value="P:DNA-templated transcription"/>
    <property type="evidence" value="ECO:0007669"/>
    <property type="project" value="InterPro"/>
</dbReference>
<evidence type="ECO:0000256" key="3">
    <source>
        <dbReference type="ARBA" id="ARBA00022833"/>
    </source>
</evidence>
<feature type="transmembrane region" description="Helical" evidence="9">
    <location>
        <begin position="670"/>
        <end position="688"/>
    </location>
</feature>
<evidence type="ECO:0000256" key="2">
    <source>
        <dbReference type="ARBA" id="ARBA00022723"/>
    </source>
</evidence>
<feature type="transmembrane region" description="Helical" evidence="9">
    <location>
        <begin position="599"/>
        <end position="618"/>
    </location>
</feature>
<dbReference type="InterPro" id="IPR001138">
    <property type="entry name" value="Zn2Cys6_DnaBD"/>
</dbReference>